<dbReference type="AlphaFoldDB" id="A0A1X6YY70"/>
<dbReference type="EMBL" id="FWFN01000003">
    <property type="protein sequence ID" value="SLN34754.1"/>
    <property type="molecule type" value="Genomic_DNA"/>
</dbReference>
<name>A0A1X6YY70_9RHOB</name>
<keyword evidence="2" id="KW-1185">Reference proteome</keyword>
<accession>A0A1X6YY70</accession>
<evidence type="ECO:0000313" key="2">
    <source>
        <dbReference type="Proteomes" id="UP000193963"/>
    </source>
</evidence>
<gene>
    <name evidence="1" type="ORF">PSM7751_01439</name>
</gene>
<dbReference type="OrthoDB" id="7870782at2"/>
<organism evidence="1 2">
    <name type="scientific">Pseudooceanicola marinus</name>
    <dbReference type="NCBI Taxonomy" id="396013"/>
    <lineage>
        <taxon>Bacteria</taxon>
        <taxon>Pseudomonadati</taxon>
        <taxon>Pseudomonadota</taxon>
        <taxon>Alphaproteobacteria</taxon>
        <taxon>Rhodobacterales</taxon>
        <taxon>Paracoccaceae</taxon>
        <taxon>Pseudooceanicola</taxon>
    </lineage>
</organism>
<proteinExistence type="predicted"/>
<evidence type="ECO:0000313" key="1">
    <source>
        <dbReference type="EMBL" id="SLN34754.1"/>
    </source>
</evidence>
<reference evidence="1 2" key="1">
    <citation type="submission" date="2017-03" db="EMBL/GenBank/DDBJ databases">
        <authorList>
            <person name="Afonso C.L."/>
            <person name="Miller P.J."/>
            <person name="Scott M.A."/>
            <person name="Spackman E."/>
            <person name="Goraichik I."/>
            <person name="Dimitrov K.M."/>
            <person name="Suarez D.L."/>
            <person name="Swayne D.E."/>
        </authorList>
    </citation>
    <scope>NUCLEOTIDE SEQUENCE [LARGE SCALE GENOMIC DNA]</scope>
    <source>
        <strain evidence="1 2">CECT 7751</strain>
    </source>
</reference>
<sequence length="74" mass="8444">MNPVALDELQRKFANVSELISGTRPGSRHHHLPELHDLIGNYTRRGLMVPAPLRQLQEDLTNEAIESRFDNMPV</sequence>
<dbReference type="RefSeq" id="WP_085887337.1">
    <property type="nucleotide sequence ID" value="NZ_FWFN01000003.1"/>
</dbReference>
<dbReference type="Proteomes" id="UP000193963">
    <property type="component" value="Unassembled WGS sequence"/>
</dbReference>
<protein>
    <submittedName>
        <fullName evidence="1">Uncharacterized protein</fullName>
    </submittedName>
</protein>